<dbReference type="Pfam" id="PF07954">
    <property type="entry name" value="DUF1689"/>
    <property type="match status" value="1"/>
</dbReference>
<reference evidence="2" key="1">
    <citation type="journal article" date="2012" name="G3 (Bethesda)">
        <title>Pichia sorbitophila, an interspecies yeast hybrid reveals early steps of genome resolution following polyploidization.</title>
        <authorList>
            <person name="Leh Louis V."/>
            <person name="Despons L."/>
            <person name="Friedrich A."/>
            <person name="Martin T."/>
            <person name="Durrens P."/>
            <person name="Casaregola S."/>
            <person name="Neuveglise C."/>
            <person name="Fairhead C."/>
            <person name="Marck C."/>
            <person name="Cruz J.A."/>
            <person name="Straub M.L."/>
            <person name="Kugler V."/>
            <person name="Sacerdot C."/>
            <person name="Uzunov Z."/>
            <person name="Thierry A."/>
            <person name="Weiss S."/>
            <person name="Bleykasten C."/>
            <person name="De Montigny J."/>
            <person name="Jacques N."/>
            <person name="Jung P."/>
            <person name="Lemaire M."/>
            <person name="Mallet S."/>
            <person name="Morel G."/>
            <person name="Richard G.F."/>
            <person name="Sarkar A."/>
            <person name="Savel G."/>
            <person name="Schacherer J."/>
            <person name="Seret M.L."/>
            <person name="Talla E."/>
            <person name="Samson G."/>
            <person name="Jubin C."/>
            <person name="Poulain J."/>
            <person name="Vacherie B."/>
            <person name="Barbe V."/>
            <person name="Pelletier E."/>
            <person name="Sherman D.J."/>
            <person name="Westhof E."/>
            <person name="Weissenbach J."/>
            <person name="Baret P.V."/>
            <person name="Wincker P."/>
            <person name="Gaillardin C."/>
            <person name="Dujon B."/>
            <person name="Souciet J.L."/>
        </authorList>
    </citation>
    <scope>NUCLEOTIDE SEQUENCE [LARGE SCALE GENOMIC DNA]</scope>
    <source>
        <strain evidence="2">CBS 270.75 / DBVPG 7215 / KCTC 17166 / NRRL Y-17582</strain>
    </source>
</reference>
<dbReference type="InterPro" id="IPR012470">
    <property type="entry name" value="Pup1-like"/>
</dbReference>
<dbReference type="AlphaFoldDB" id="G8JWR6"/>
<protein>
    <submittedName>
        <fullName evidence="1">Uncharacterized protein</fullName>
    </submittedName>
</protein>
<organism evidence="1 2">
    <name type="scientific">Eremothecium cymbalariae (strain CBS 270.75 / DBVPG 7215 / KCTC 17166 / NRRL Y-17582)</name>
    <name type="common">Yeast</name>
    <dbReference type="NCBI Taxonomy" id="931890"/>
    <lineage>
        <taxon>Eukaryota</taxon>
        <taxon>Fungi</taxon>
        <taxon>Dikarya</taxon>
        <taxon>Ascomycota</taxon>
        <taxon>Saccharomycotina</taxon>
        <taxon>Saccharomycetes</taxon>
        <taxon>Saccharomycetales</taxon>
        <taxon>Saccharomycetaceae</taxon>
        <taxon>Eremothecium</taxon>
    </lineage>
</organism>
<dbReference type="HOGENOM" id="CLU_072880_0_0_1"/>
<name>G8JWR6_ERECY</name>
<dbReference type="GeneID" id="11471458"/>
<evidence type="ECO:0000313" key="1">
    <source>
        <dbReference type="EMBL" id="AET41281.1"/>
    </source>
</evidence>
<accession>G8JWR6</accession>
<dbReference type="eggNOG" id="ENOG502S01E">
    <property type="taxonomic scope" value="Eukaryota"/>
</dbReference>
<evidence type="ECO:0000313" key="2">
    <source>
        <dbReference type="Proteomes" id="UP000006790"/>
    </source>
</evidence>
<dbReference type="Proteomes" id="UP000006790">
    <property type="component" value="Chromosome 7"/>
</dbReference>
<dbReference type="RefSeq" id="XP_003648098.1">
    <property type="nucleotide sequence ID" value="XM_003648050.1"/>
</dbReference>
<dbReference type="InParanoid" id="G8JWR6"/>
<proteinExistence type="predicted"/>
<keyword evidence="2" id="KW-1185">Reference proteome</keyword>
<dbReference type="EMBL" id="CP002503">
    <property type="protein sequence ID" value="AET41281.1"/>
    <property type="molecule type" value="Genomic_DNA"/>
</dbReference>
<sequence>MESEETAFIENVLSAPVRKGYKAALEFYKKDSYLEANDRLELYKIYLSISRAQLFGGLAGFGLVFGTPFAYQMYKTNAIRGVNVKRSFLLGLISMVVSTQYCSRYVYNSKLENVAPMSTYDFGDGFTQKTSQYRQYEMMLLLKDGTPSKWAVYFYDTYQNPAYRFPDPKVKLHEMMKRWPQLGSPFMNQRDPIGLYSDTKPRPGGIAEKVNVTSSSQLGSDDLHDSMGAISAEDKNLPELSAWDRIRQRKDVTPTDGNNTWEYVQKQRLAEAKGDETSIEDVVSVSGSQQDFDALLEEGRRLYK</sequence>
<gene>
    <name evidence="1" type="ordered locus">Ecym_7462</name>
</gene>
<dbReference type="FunCoup" id="G8JWR6">
    <property type="interactions" value="56"/>
</dbReference>
<dbReference type="OrthoDB" id="4036490at2759"/>
<dbReference type="KEGG" id="erc:Ecym_7462"/>